<dbReference type="Proteomes" id="UP000482800">
    <property type="component" value="Unassembled WGS sequence"/>
</dbReference>
<protein>
    <recommendedName>
        <fullName evidence="3">STAS domain-containing protein</fullName>
    </recommendedName>
</protein>
<reference evidence="1 2" key="1">
    <citation type="submission" date="2020-03" db="EMBL/GenBank/DDBJ databases">
        <title>Whole genome shotgun sequence of Phytohabitans houttuyneae NBRC 108639.</title>
        <authorList>
            <person name="Komaki H."/>
            <person name="Tamura T."/>
        </authorList>
    </citation>
    <scope>NUCLEOTIDE SEQUENCE [LARGE SCALE GENOMIC DNA]</scope>
    <source>
        <strain evidence="1 2">NBRC 108639</strain>
    </source>
</reference>
<keyword evidence="2" id="KW-1185">Reference proteome</keyword>
<sequence>MTPEDLTVGYTIHGNTTVVTVQGQLDSEACRLLADSLEAAQSVRGRGPIVVDLSGAGRLAPAAMVYVAQAARDAAHAGRDLTVRF</sequence>
<dbReference type="InterPro" id="IPR036513">
    <property type="entry name" value="STAS_dom_sf"/>
</dbReference>
<comment type="caution">
    <text evidence="1">The sequence shown here is derived from an EMBL/GenBank/DDBJ whole genome shotgun (WGS) entry which is preliminary data.</text>
</comment>
<dbReference type="Gene3D" id="3.30.750.24">
    <property type="entry name" value="STAS domain"/>
    <property type="match status" value="1"/>
</dbReference>
<evidence type="ECO:0000313" key="1">
    <source>
        <dbReference type="EMBL" id="GFJ80949.1"/>
    </source>
</evidence>
<gene>
    <name evidence="1" type="ORF">Phou_051290</name>
</gene>
<dbReference type="SUPFAM" id="SSF52091">
    <property type="entry name" value="SpoIIaa-like"/>
    <property type="match status" value="1"/>
</dbReference>
<proteinExistence type="predicted"/>
<evidence type="ECO:0000313" key="2">
    <source>
        <dbReference type="Proteomes" id="UP000482800"/>
    </source>
</evidence>
<name>A0A6V8KFV1_9ACTN</name>
<dbReference type="RefSeq" id="WP_173059425.1">
    <property type="nucleotide sequence ID" value="NZ_BAABGO010000081.1"/>
</dbReference>
<evidence type="ECO:0008006" key="3">
    <source>
        <dbReference type="Google" id="ProtNLM"/>
    </source>
</evidence>
<reference evidence="1 2" key="2">
    <citation type="submission" date="2020-03" db="EMBL/GenBank/DDBJ databases">
        <authorList>
            <person name="Ichikawa N."/>
            <person name="Kimura A."/>
            <person name="Kitahashi Y."/>
            <person name="Uohara A."/>
        </authorList>
    </citation>
    <scope>NUCLEOTIDE SEQUENCE [LARGE SCALE GENOMIC DNA]</scope>
    <source>
        <strain evidence="1 2">NBRC 108639</strain>
    </source>
</reference>
<dbReference type="EMBL" id="BLPF01000002">
    <property type="protein sequence ID" value="GFJ80949.1"/>
    <property type="molecule type" value="Genomic_DNA"/>
</dbReference>
<accession>A0A6V8KFV1</accession>
<organism evidence="1 2">
    <name type="scientific">Phytohabitans houttuyneae</name>
    <dbReference type="NCBI Taxonomy" id="1076126"/>
    <lineage>
        <taxon>Bacteria</taxon>
        <taxon>Bacillati</taxon>
        <taxon>Actinomycetota</taxon>
        <taxon>Actinomycetes</taxon>
        <taxon>Micromonosporales</taxon>
        <taxon>Micromonosporaceae</taxon>
    </lineage>
</organism>
<dbReference type="AlphaFoldDB" id="A0A6V8KFV1"/>